<keyword evidence="4" id="KW-1185">Reference proteome</keyword>
<dbReference type="Gene3D" id="3.30.70.330">
    <property type="match status" value="1"/>
</dbReference>
<feature type="region of interest" description="Disordered" evidence="1">
    <location>
        <begin position="589"/>
        <end position="652"/>
    </location>
</feature>
<dbReference type="SUPFAM" id="SSF54928">
    <property type="entry name" value="RNA-binding domain, RBD"/>
    <property type="match status" value="1"/>
</dbReference>
<dbReference type="InterPro" id="IPR029052">
    <property type="entry name" value="Metallo-depent_PP-like"/>
</dbReference>
<protein>
    <submittedName>
        <fullName evidence="3">Ser/Thr protein phosphatase</fullName>
    </submittedName>
</protein>
<dbReference type="Pfam" id="PF10360">
    <property type="entry name" value="DUF2433"/>
    <property type="match status" value="1"/>
</dbReference>
<evidence type="ECO:0000256" key="1">
    <source>
        <dbReference type="SAM" id="MobiDB-lite"/>
    </source>
</evidence>
<evidence type="ECO:0000313" key="3">
    <source>
        <dbReference type="EMBL" id="KAJ7198470.1"/>
    </source>
</evidence>
<dbReference type="InterPro" id="IPR035979">
    <property type="entry name" value="RBD_domain_sf"/>
</dbReference>
<dbReference type="PANTHER" id="PTHR31987:SF11">
    <property type="entry name" value="DUF2433 DOMAIN-CONTAINING PROTEIN"/>
    <property type="match status" value="1"/>
</dbReference>
<feature type="compositionally biased region" description="Basic and acidic residues" evidence="1">
    <location>
        <begin position="589"/>
        <end position="600"/>
    </location>
</feature>
<accession>A0AAD6Y9X9</accession>
<feature type="compositionally biased region" description="Basic and acidic residues" evidence="1">
    <location>
        <begin position="431"/>
        <end position="464"/>
    </location>
</feature>
<evidence type="ECO:0000313" key="4">
    <source>
        <dbReference type="Proteomes" id="UP001219525"/>
    </source>
</evidence>
<comment type="caution">
    <text evidence="3">The sequence shown here is derived from an EMBL/GenBank/DDBJ whole genome shotgun (WGS) entry which is preliminary data.</text>
</comment>
<dbReference type="EMBL" id="JARJCW010000072">
    <property type="protein sequence ID" value="KAJ7198470.1"/>
    <property type="molecule type" value="Genomic_DNA"/>
</dbReference>
<organism evidence="3 4">
    <name type="scientific">Mycena pura</name>
    <dbReference type="NCBI Taxonomy" id="153505"/>
    <lineage>
        <taxon>Eukaryota</taxon>
        <taxon>Fungi</taxon>
        <taxon>Dikarya</taxon>
        <taxon>Basidiomycota</taxon>
        <taxon>Agaricomycotina</taxon>
        <taxon>Agaricomycetes</taxon>
        <taxon>Agaricomycetidae</taxon>
        <taxon>Agaricales</taxon>
        <taxon>Marasmiineae</taxon>
        <taxon>Mycenaceae</taxon>
        <taxon>Mycena</taxon>
    </lineage>
</organism>
<dbReference type="InterPro" id="IPR012677">
    <property type="entry name" value="Nucleotide-bd_a/b_plait_sf"/>
</dbReference>
<dbReference type="AlphaFoldDB" id="A0AAD6Y9X9"/>
<dbReference type="InterPro" id="IPR052743">
    <property type="entry name" value="Glutaminase_GtaA"/>
</dbReference>
<feature type="compositionally biased region" description="Low complexity" evidence="1">
    <location>
        <begin position="405"/>
        <end position="421"/>
    </location>
</feature>
<feature type="compositionally biased region" description="Low complexity" evidence="1">
    <location>
        <begin position="623"/>
        <end position="634"/>
    </location>
</feature>
<dbReference type="GO" id="GO:0003676">
    <property type="term" value="F:nucleic acid binding"/>
    <property type="evidence" value="ECO:0007669"/>
    <property type="project" value="InterPro"/>
</dbReference>
<feature type="domain" description="DUF2433" evidence="2">
    <location>
        <begin position="260"/>
        <end position="370"/>
    </location>
</feature>
<dbReference type="SUPFAM" id="SSF56300">
    <property type="entry name" value="Metallo-dependent phosphatases"/>
    <property type="match status" value="1"/>
</dbReference>
<feature type="compositionally biased region" description="Polar residues" evidence="1">
    <location>
        <begin position="381"/>
        <end position="394"/>
    </location>
</feature>
<evidence type="ECO:0000259" key="2">
    <source>
        <dbReference type="Pfam" id="PF10360"/>
    </source>
</evidence>
<proteinExistence type="predicted"/>
<feature type="region of interest" description="Disordered" evidence="1">
    <location>
        <begin position="374"/>
        <end position="515"/>
    </location>
</feature>
<dbReference type="PANTHER" id="PTHR31987">
    <property type="entry name" value="GLUTAMINASE A-RELATED"/>
    <property type="match status" value="1"/>
</dbReference>
<sequence>MQAPAPLASRVNTQTKVLDTVHGRVLCIADIRGRLSALNDLARDANAHAIIHTGDFGFFEANSLERINDRTLRHLTMYSPLISTSQRTHLLAPDNPPAVIRSTVNISLLSEFPLLLAGQIKLQVPVYTVWGACEDVLVLEKFRSGSYAIENLHVLDEATTRCIDLGGVKLRLLGLGGALVPHKMFDNGDGNATIAGGQGTMWTTALQIGELVDTSQRVFDPTETRMLVTHASPGREGIIAQLALVVKADLTVSAGLHFRYATSYNEFSVQGDFEGYRQKLVSGKEGFDKVWESVKTQVDAVIDENQRVLLDKALHVMDRVPTIGSMDEPSWKNCWNWNLCDAAYGALVLDVKEGRISAELKSQGFNYAYRRTATAAPTPNSQTSALPVSKSSTPIPDRSAPPHLAADTSKDSSSPSTPASANVKPNGLPTEKAEREKQKKKEKKERKDKERVEKFEKEKTEKAPEGAVTTEPSTSAFDGAPAATKSPAPADREDVKSPVTDGVRTPKGGRPPRNPWTIFMKWSVSVPATDADIKEFFGEAKEGITKITLPAPFGGRPRLGYIEFGDEEAMRAGLEKHLPKMKDIVPEVKQATDRESRGEAPMRGGPGRGRGGRGRGDGGGYAARGFAAAGLTRGTPRGAGDVGTGATAPATT</sequence>
<name>A0AAD6Y9X9_9AGAR</name>
<dbReference type="InterPro" id="IPR018829">
    <property type="entry name" value="DUF2433"/>
</dbReference>
<dbReference type="Proteomes" id="UP001219525">
    <property type="component" value="Unassembled WGS sequence"/>
</dbReference>
<gene>
    <name evidence="3" type="ORF">GGX14DRAFT_665619</name>
</gene>
<reference evidence="3" key="1">
    <citation type="submission" date="2023-03" db="EMBL/GenBank/DDBJ databases">
        <title>Massive genome expansion in bonnet fungi (Mycena s.s.) driven by repeated elements and novel gene families across ecological guilds.</title>
        <authorList>
            <consortium name="Lawrence Berkeley National Laboratory"/>
            <person name="Harder C.B."/>
            <person name="Miyauchi S."/>
            <person name="Viragh M."/>
            <person name="Kuo A."/>
            <person name="Thoen E."/>
            <person name="Andreopoulos B."/>
            <person name="Lu D."/>
            <person name="Skrede I."/>
            <person name="Drula E."/>
            <person name="Henrissat B."/>
            <person name="Morin E."/>
            <person name="Kohler A."/>
            <person name="Barry K."/>
            <person name="LaButti K."/>
            <person name="Morin E."/>
            <person name="Salamov A."/>
            <person name="Lipzen A."/>
            <person name="Mereny Z."/>
            <person name="Hegedus B."/>
            <person name="Baldrian P."/>
            <person name="Stursova M."/>
            <person name="Weitz H."/>
            <person name="Taylor A."/>
            <person name="Grigoriev I.V."/>
            <person name="Nagy L.G."/>
            <person name="Martin F."/>
            <person name="Kauserud H."/>
        </authorList>
    </citation>
    <scope>NUCLEOTIDE SEQUENCE</scope>
    <source>
        <strain evidence="3">9144</strain>
    </source>
</reference>